<organism evidence="2 3">
    <name type="scientific">Bos mutus</name>
    <name type="common">wild yak</name>
    <dbReference type="NCBI Taxonomy" id="72004"/>
    <lineage>
        <taxon>Eukaryota</taxon>
        <taxon>Metazoa</taxon>
        <taxon>Chordata</taxon>
        <taxon>Craniata</taxon>
        <taxon>Vertebrata</taxon>
        <taxon>Euteleostomi</taxon>
        <taxon>Mammalia</taxon>
        <taxon>Eutheria</taxon>
        <taxon>Laurasiatheria</taxon>
        <taxon>Artiodactyla</taxon>
        <taxon>Ruminantia</taxon>
        <taxon>Pecora</taxon>
        <taxon>Bovidae</taxon>
        <taxon>Bovinae</taxon>
        <taxon>Bos</taxon>
    </lineage>
</organism>
<evidence type="ECO:0000256" key="1">
    <source>
        <dbReference type="SAM" id="MobiDB-lite"/>
    </source>
</evidence>
<feature type="region of interest" description="Disordered" evidence="1">
    <location>
        <begin position="39"/>
        <end position="79"/>
    </location>
</feature>
<proteinExistence type="predicted"/>
<evidence type="ECO:0000313" key="2">
    <source>
        <dbReference type="EMBL" id="MXQ86972.1"/>
    </source>
</evidence>
<accession>A0A6B0RCD1</accession>
<sequence length="126" mass="13867">MPSLPLKTQLLSLRRPPGTFASELSCSLLPPLLWSSTSLLDPPLTRPRQFPGAKTPGGYEPRADRWPLPEASAPLGRSAPETPLAAVRLGQRAERPPSLSWDQRSEWGRWKGCLCFLSLPGQELLT</sequence>
<reference evidence="2" key="1">
    <citation type="submission" date="2019-10" db="EMBL/GenBank/DDBJ databases">
        <title>The sequence and de novo assembly of the wild yak genome.</title>
        <authorList>
            <person name="Liu Y."/>
        </authorList>
    </citation>
    <scope>NUCLEOTIDE SEQUENCE [LARGE SCALE GENOMIC DNA]</scope>
    <source>
        <strain evidence="2">WY2019</strain>
    </source>
</reference>
<evidence type="ECO:0000313" key="3">
    <source>
        <dbReference type="Proteomes" id="UP000322234"/>
    </source>
</evidence>
<name>A0A6B0RCD1_9CETA</name>
<dbReference type="AlphaFoldDB" id="A0A6B0RCD1"/>
<dbReference type="EMBL" id="VBQZ03000036">
    <property type="protein sequence ID" value="MXQ86972.1"/>
    <property type="molecule type" value="Genomic_DNA"/>
</dbReference>
<gene>
    <name evidence="2" type="ORF">E5288_WYG007734</name>
</gene>
<protein>
    <submittedName>
        <fullName evidence="2">Uncharacterized protein</fullName>
    </submittedName>
</protein>
<keyword evidence="3" id="KW-1185">Reference proteome</keyword>
<comment type="caution">
    <text evidence="2">The sequence shown here is derived from an EMBL/GenBank/DDBJ whole genome shotgun (WGS) entry which is preliminary data.</text>
</comment>
<dbReference type="Proteomes" id="UP000322234">
    <property type="component" value="Unassembled WGS sequence"/>
</dbReference>